<comment type="caution">
    <text evidence="5">The sequence shown here is derived from an EMBL/GenBank/DDBJ whole genome shotgun (WGS) entry which is preliminary data.</text>
</comment>
<dbReference type="PANTHER" id="PTHR44169:SF6">
    <property type="entry name" value="NADPH-DEPENDENT 1-ACYLDIHYDROXYACETONE PHOSPHATE REDUCTASE"/>
    <property type="match status" value="1"/>
</dbReference>
<sequence>MPSSSKRSILITGCSPGGVGHALALEFAAHGLRVFATARSIKSLSTLEERGIETFALDVTSADSIRALKVEIATRTGGKLDMLFNNAGMMYEAPAIEADSGRIHTMFDTNVHGLFNMVSTFAPLLIATSPSAQNSAPPPAIINTASILARIPFPFSAAYNASKAAVASYSDTLRIELEPLGIKVVTLFMGEVRTRLMSPDDIIFGSESIYSDLSERVKERSRNHAKDSMSPELFASQVVKEILVKSPGYGKGEYLWKGTNAWLIWLLDAVGWKKIFDGTVKKLVGLDKRDILEGIAGKARVAAN</sequence>
<organism evidence="5 6">
    <name type="scientific">Aspergillus keveii</name>
    <dbReference type="NCBI Taxonomy" id="714993"/>
    <lineage>
        <taxon>Eukaryota</taxon>
        <taxon>Fungi</taxon>
        <taxon>Dikarya</taxon>
        <taxon>Ascomycota</taxon>
        <taxon>Pezizomycotina</taxon>
        <taxon>Eurotiomycetes</taxon>
        <taxon>Eurotiomycetidae</taxon>
        <taxon>Eurotiales</taxon>
        <taxon>Aspergillaceae</taxon>
        <taxon>Aspergillus</taxon>
        <taxon>Aspergillus subgen. Nidulantes</taxon>
    </lineage>
</organism>
<evidence type="ECO:0000313" key="5">
    <source>
        <dbReference type="EMBL" id="KAL2787689.1"/>
    </source>
</evidence>
<evidence type="ECO:0000256" key="3">
    <source>
        <dbReference type="ARBA" id="ARBA00023002"/>
    </source>
</evidence>
<evidence type="ECO:0008006" key="7">
    <source>
        <dbReference type="Google" id="ProtNLM"/>
    </source>
</evidence>
<name>A0ABR4FWN5_9EURO</name>
<dbReference type="InterPro" id="IPR036291">
    <property type="entry name" value="NAD(P)-bd_dom_sf"/>
</dbReference>
<dbReference type="PANTHER" id="PTHR44169">
    <property type="entry name" value="NADPH-DEPENDENT 1-ACYLDIHYDROXYACETONE PHOSPHATE REDUCTASE"/>
    <property type="match status" value="1"/>
</dbReference>
<dbReference type="InterPro" id="IPR002347">
    <property type="entry name" value="SDR_fam"/>
</dbReference>
<keyword evidence="6" id="KW-1185">Reference proteome</keyword>
<dbReference type="InterPro" id="IPR020904">
    <property type="entry name" value="Sc_DH/Rdtase_CS"/>
</dbReference>
<accession>A0ABR4FWN5</accession>
<dbReference type="Pfam" id="PF00106">
    <property type="entry name" value="adh_short"/>
    <property type="match status" value="1"/>
</dbReference>
<dbReference type="PRINTS" id="PR00081">
    <property type="entry name" value="GDHRDH"/>
</dbReference>
<keyword evidence="2" id="KW-0521">NADP</keyword>
<evidence type="ECO:0000256" key="1">
    <source>
        <dbReference type="ARBA" id="ARBA00006484"/>
    </source>
</evidence>
<dbReference type="PRINTS" id="PR00080">
    <property type="entry name" value="SDRFAMILY"/>
</dbReference>
<keyword evidence="3" id="KW-0560">Oxidoreductase</keyword>
<comment type="similarity">
    <text evidence="1 4">Belongs to the short-chain dehydrogenases/reductases (SDR) family.</text>
</comment>
<evidence type="ECO:0000256" key="2">
    <source>
        <dbReference type="ARBA" id="ARBA00022857"/>
    </source>
</evidence>
<dbReference type="PROSITE" id="PS00061">
    <property type="entry name" value="ADH_SHORT"/>
    <property type="match status" value="1"/>
</dbReference>
<gene>
    <name evidence="5" type="ORF">BJX66DRAFT_310388</name>
</gene>
<dbReference type="Gene3D" id="3.40.50.720">
    <property type="entry name" value="NAD(P)-binding Rossmann-like Domain"/>
    <property type="match status" value="1"/>
</dbReference>
<dbReference type="EMBL" id="JBFTWV010000092">
    <property type="protein sequence ID" value="KAL2787689.1"/>
    <property type="molecule type" value="Genomic_DNA"/>
</dbReference>
<dbReference type="Proteomes" id="UP001610563">
    <property type="component" value="Unassembled WGS sequence"/>
</dbReference>
<dbReference type="SUPFAM" id="SSF51735">
    <property type="entry name" value="NAD(P)-binding Rossmann-fold domains"/>
    <property type="match status" value="1"/>
</dbReference>
<protein>
    <recommendedName>
        <fullName evidence="7">Short-chain dehydrogenase/reductase</fullName>
    </recommendedName>
</protein>
<reference evidence="5 6" key="1">
    <citation type="submission" date="2024-07" db="EMBL/GenBank/DDBJ databases">
        <title>Section-level genome sequencing and comparative genomics of Aspergillus sections Usti and Cavernicolus.</title>
        <authorList>
            <consortium name="Lawrence Berkeley National Laboratory"/>
            <person name="Nybo J.L."/>
            <person name="Vesth T.C."/>
            <person name="Theobald S."/>
            <person name="Frisvad J.C."/>
            <person name="Larsen T.O."/>
            <person name="Kjaerboelling I."/>
            <person name="Rothschild-Mancinelli K."/>
            <person name="Lyhne E.K."/>
            <person name="Kogle M.E."/>
            <person name="Barry K."/>
            <person name="Clum A."/>
            <person name="Na H."/>
            <person name="Ledsgaard L."/>
            <person name="Lin J."/>
            <person name="Lipzen A."/>
            <person name="Kuo A."/>
            <person name="Riley R."/>
            <person name="Mondo S."/>
            <person name="Labutti K."/>
            <person name="Haridas S."/>
            <person name="Pangalinan J."/>
            <person name="Salamov A.A."/>
            <person name="Simmons B.A."/>
            <person name="Magnuson J.K."/>
            <person name="Chen J."/>
            <person name="Drula E."/>
            <person name="Henrissat B."/>
            <person name="Wiebenga A."/>
            <person name="Lubbers R.J."/>
            <person name="Gomes A.C."/>
            <person name="Makela M.R."/>
            <person name="Stajich J."/>
            <person name="Grigoriev I.V."/>
            <person name="Mortensen U.H."/>
            <person name="De Vries R.P."/>
            <person name="Baker S.E."/>
            <person name="Andersen M.R."/>
        </authorList>
    </citation>
    <scope>NUCLEOTIDE SEQUENCE [LARGE SCALE GENOMIC DNA]</scope>
    <source>
        <strain evidence="5 6">CBS 209.92</strain>
    </source>
</reference>
<proteinExistence type="inferred from homology"/>
<evidence type="ECO:0000313" key="6">
    <source>
        <dbReference type="Proteomes" id="UP001610563"/>
    </source>
</evidence>
<evidence type="ECO:0000256" key="4">
    <source>
        <dbReference type="RuleBase" id="RU000363"/>
    </source>
</evidence>